<dbReference type="InterPro" id="IPR043133">
    <property type="entry name" value="GTP-CH-I_C/QueF"/>
</dbReference>
<keyword evidence="9" id="KW-1185">Reference proteome</keyword>
<dbReference type="EMBL" id="JAUHJR010000010">
    <property type="protein sequence ID" value="MDN4163289.1"/>
    <property type="molecule type" value="Genomic_DNA"/>
</dbReference>
<evidence type="ECO:0000313" key="8">
    <source>
        <dbReference type="EMBL" id="MDN4163289.1"/>
    </source>
</evidence>
<evidence type="ECO:0000256" key="1">
    <source>
        <dbReference type="ARBA" id="ARBA00001353"/>
    </source>
</evidence>
<keyword evidence="4 6" id="KW-0289">Folate biosynthesis</keyword>
<dbReference type="PANTHER" id="PTHR42844">
    <property type="entry name" value="DIHYDRONEOPTERIN ALDOLASE 1-RELATED"/>
    <property type="match status" value="1"/>
</dbReference>
<evidence type="ECO:0000313" key="9">
    <source>
        <dbReference type="Proteomes" id="UP001168537"/>
    </source>
</evidence>
<dbReference type="Proteomes" id="UP001168537">
    <property type="component" value="Unassembled WGS sequence"/>
</dbReference>
<dbReference type="Pfam" id="PF02152">
    <property type="entry name" value="FolB"/>
    <property type="match status" value="1"/>
</dbReference>
<dbReference type="GO" id="GO:0004150">
    <property type="term" value="F:dihydroneopterin aldolase activity"/>
    <property type="evidence" value="ECO:0007669"/>
    <property type="project" value="UniProtKB-EC"/>
</dbReference>
<comment type="caution">
    <text evidence="8">The sequence shown here is derived from an EMBL/GenBank/DDBJ whole genome shotgun (WGS) entry which is preliminary data.</text>
</comment>
<evidence type="ECO:0000256" key="4">
    <source>
        <dbReference type="ARBA" id="ARBA00022909"/>
    </source>
</evidence>
<evidence type="ECO:0000256" key="6">
    <source>
        <dbReference type="RuleBase" id="RU362079"/>
    </source>
</evidence>
<dbReference type="InterPro" id="IPR006156">
    <property type="entry name" value="Dihydroneopterin_aldolase"/>
</dbReference>
<dbReference type="EC" id="4.1.2.25" evidence="6"/>
<accession>A0ABT8EZ06</accession>
<dbReference type="SUPFAM" id="SSF55620">
    <property type="entry name" value="Tetrahydrobiopterin biosynthesis enzymes-like"/>
    <property type="match status" value="1"/>
</dbReference>
<evidence type="ECO:0000256" key="2">
    <source>
        <dbReference type="ARBA" id="ARBA00005013"/>
    </source>
</evidence>
<organism evidence="8 9">
    <name type="scientific">Nocardioides abyssi</name>
    <dbReference type="NCBI Taxonomy" id="3058370"/>
    <lineage>
        <taxon>Bacteria</taxon>
        <taxon>Bacillati</taxon>
        <taxon>Actinomycetota</taxon>
        <taxon>Actinomycetes</taxon>
        <taxon>Propionibacteriales</taxon>
        <taxon>Nocardioidaceae</taxon>
        <taxon>Nocardioides</taxon>
    </lineage>
</organism>
<gene>
    <name evidence="8" type="primary">folB</name>
    <name evidence="8" type="ORF">QWY29_18100</name>
</gene>
<protein>
    <recommendedName>
        <fullName evidence="6">7,8-dihydroneopterin aldolase</fullName>
        <ecNumber evidence="6">4.1.2.25</ecNumber>
    </recommendedName>
</protein>
<dbReference type="RefSeq" id="WP_300962561.1">
    <property type="nucleotide sequence ID" value="NZ_JAUHJR010000010.1"/>
</dbReference>
<dbReference type="SMART" id="SM00905">
    <property type="entry name" value="FolB"/>
    <property type="match status" value="1"/>
</dbReference>
<comment type="similarity">
    <text evidence="3 6">Belongs to the DHNA family.</text>
</comment>
<name>A0ABT8EZ06_9ACTN</name>
<dbReference type="Gene3D" id="3.30.1130.10">
    <property type="match status" value="1"/>
</dbReference>
<evidence type="ECO:0000256" key="3">
    <source>
        <dbReference type="ARBA" id="ARBA00005708"/>
    </source>
</evidence>
<dbReference type="InterPro" id="IPR006157">
    <property type="entry name" value="FolB_dom"/>
</dbReference>
<comment type="function">
    <text evidence="6">Catalyzes the conversion of 7,8-dihydroneopterin to 6-hydroxymethyl-7,8-dihydropterin.</text>
</comment>
<sequence>MTDEISVTGIECWGHHGVFDFERRDGQTFVVDLVLGVDTAPAAASDDLHDTVDYGSLVAAVKTAVEHDPVDLIETLAQRIAGVCLADAKVAWTRVTVHKPDAPVDATFADVALTITRRAHRD</sequence>
<comment type="catalytic activity">
    <reaction evidence="1 6">
        <text>7,8-dihydroneopterin = 6-hydroxymethyl-7,8-dihydropterin + glycolaldehyde</text>
        <dbReference type="Rhea" id="RHEA:10540"/>
        <dbReference type="ChEBI" id="CHEBI:17001"/>
        <dbReference type="ChEBI" id="CHEBI:17071"/>
        <dbReference type="ChEBI" id="CHEBI:44841"/>
        <dbReference type="EC" id="4.1.2.25"/>
    </reaction>
</comment>
<dbReference type="NCBIfam" id="TIGR00525">
    <property type="entry name" value="folB"/>
    <property type="match status" value="1"/>
</dbReference>
<dbReference type="PANTHER" id="PTHR42844:SF1">
    <property type="entry name" value="DIHYDRONEOPTERIN ALDOLASE 1-RELATED"/>
    <property type="match status" value="1"/>
</dbReference>
<reference evidence="8" key="1">
    <citation type="submission" date="2023-06" db="EMBL/GenBank/DDBJ databases">
        <title>Draft genome sequence of Nocardioides sp. SOB72.</title>
        <authorList>
            <person name="Zhang G."/>
        </authorList>
    </citation>
    <scope>NUCLEOTIDE SEQUENCE</scope>
    <source>
        <strain evidence="8">SOB72</strain>
    </source>
</reference>
<comment type="pathway">
    <text evidence="2 6">Cofactor biosynthesis; tetrahydrofolate biosynthesis; 2-amino-4-hydroxy-6-hydroxymethyl-7,8-dihydropteridine diphosphate from 7,8-dihydroneopterin triphosphate: step 3/4.</text>
</comment>
<dbReference type="NCBIfam" id="TIGR00526">
    <property type="entry name" value="folB_dom"/>
    <property type="match status" value="1"/>
</dbReference>
<dbReference type="CDD" id="cd00534">
    <property type="entry name" value="DHNA_DHNTPE"/>
    <property type="match status" value="1"/>
</dbReference>
<feature type="domain" description="Dihydroneopterin aldolase/epimerase" evidence="7">
    <location>
        <begin position="5"/>
        <end position="117"/>
    </location>
</feature>
<evidence type="ECO:0000256" key="5">
    <source>
        <dbReference type="ARBA" id="ARBA00023239"/>
    </source>
</evidence>
<keyword evidence="5 6" id="KW-0456">Lyase</keyword>
<evidence type="ECO:0000259" key="7">
    <source>
        <dbReference type="SMART" id="SM00905"/>
    </source>
</evidence>
<proteinExistence type="inferred from homology"/>